<organism evidence="1 2">
    <name type="scientific">Beauveria bassiana</name>
    <name type="common">White muscardine disease fungus</name>
    <name type="synonym">Tritirachium shiotae</name>
    <dbReference type="NCBI Taxonomy" id="176275"/>
    <lineage>
        <taxon>Eukaryota</taxon>
        <taxon>Fungi</taxon>
        <taxon>Dikarya</taxon>
        <taxon>Ascomycota</taxon>
        <taxon>Pezizomycotina</taxon>
        <taxon>Sordariomycetes</taxon>
        <taxon>Hypocreomycetidae</taxon>
        <taxon>Hypocreales</taxon>
        <taxon>Cordycipitaceae</taxon>
        <taxon>Beauveria</taxon>
    </lineage>
</organism>
<sequence>MHWKEKEGKRGTGRVPQRVETLASSWLGAVAMTGWKEGKEDSGLPRLVVDGWTGGDCAGKHDADGMVGWWAHSKVAFENPSGPA</sequence>
<comment type="caution">
    <text evidence="1">The sequence shown here is derived from an EMBL/GenBank/DDBJ whole genome shotgun (WGS) entry which is preliminary data.</text>
</comment>
<name>A0A2N6NZW5_BEABA</name>
<dbReference type="AlphaFoldDB" id="A0A2N6NZW5"/>
<dbReference type="EMBL" id="MRVG01000001">
    <property type="protein sequence ID" value="PMB72790.1"/>
    <property type="molecule type" value="Genomic_DNA"/>
</dbReference>
<gene>
    <name evidence="1" type="ORF">BM221_000207</name>
</gene>
<proteinExistence type="predicted"/>
<evidence type="ECO:0000313" key="1">
    <source>
        <dbReference type="EMBL" id="PMB72790.1"/>
    </source>
</evidence>
<protein>
    <submittedName>
        <fullName evidence="1">Uncharacterized protein</fullName>
    </submittedName>
</protein>
<reference evidence="1 2" key="1">
    <citation type="journal article" date="2016" name="Appl. Microbiol. Biotechnol.">
        <title>Characterization of T-DNA insertion mutants with decreased virulence in the entomopathogenic fungus Beauveria bassiana JEF-007.</title>
        <authorList>
            <person name="Kim S."/>
            <person name="Lee S.J."/>
            <person name="Nai Y.S."/>
            <person name="Yu J.S."/>
            <person name="Lee M.R."/>
            <person name="Yang Y.T."/>
            <person name="Kim J.S."/>
        </authorList>
    </citation>
    <scope>NUCLEOTIDE SEQUENCE [LARGE SCALE GENOMIC DNA]</scope>
    <source>
        <strain evidence="1 2">JEF-007</strain>
    </source>
</reference>
<dbReference type="Proteomes" id="UP000235728">
    <property type="component" value="Unassembled WGS sequence"/>
</dbReference>
<accession>A0A2N6NZW5</accession>
<evidence type="ECO:0000313" key="2">
    <source>
        <dbReference type="Proteomes" id="UP000235728"/>
    </source>
</evidence>